<dbReference type="Proteomes" id="UP000182486">
    <property type="component" value="Unassembled WGS sequence"/>
</dbReference>
<protein>
    <recommendedName>
        <fullName evidence="6">Major facilitator superfamily (MFS) profile domain-containing protein</fullName>
    </recommendedName>
</protein>
<evidence type="ECO:0000256" key="1">
    <source>
        <dbReference type="ARBA" id="ARBA00004651"/>
    </source>
</evidence>
<feature type="transmembrane region" description="Helical" evidence="5">
    <location>
        <begin position="41"/>
        <end position="59"/>
    </location>
</feature>
<organism evidence="7 8">
    <name type="scientific">Couchioplanes caeruleus subsp. caeruleus</name>
    <dbReference type="NCBI Taxonomy" id="56427"/>
    <lineage>
        <taxon>Bacteria</taxon>
        <taxon>Bacillati</taxon>
        <taxon>Actinomycetota</taxon>
        <taxon>Actinomycetes</taxon>
        <taxon>Micromonosporales</taxon>
        <taxon>Micromonosporaceae</taxon>
        <taxon>Couchioplanes</taxon>
    </lineage>
</organism>
<evidence type="ECO:0000256" key="2">
    <source>
        <dbReference type="ARBA" id="ARBA00022692"/>
    </source>
</evidence>
<dbReference type="PROSITE" id="PS50850">
    <property type="entry name" value="MFS"/>
    <property type="match status" value="1"/>
</dbReference>
<dbReference type="AlphaFoldDB" id="A0A1K0GJD8"/>
<evidence type="ECO:0000313" key="7">
    <source>
        <dbReference type="EMBL" id="OJF11052.1"/>
    </source>
</evidence>
<feature type="transmembrane region" description="Helical" evidence="5">
    <location>
        <begin position="80"/>
        <end position="100"/>
    </location>
</feature>
<dbReference type="GO" id="GO:0005886">
    <property type="term" value="C:plasma membrane"/>
    <property type="evidence" value="ECO:0007669"/>
    <property type="project" value="UniProtKB-SubCell"/>
</dbReference>
<evidence type="ECO:0000259" key="6">
    <source>
        <dbReference type="PROSITE" id="PS50850"/>
    </source>
</evidence>
<dbReference type="EMBL" id="MEIA01000439">
    <property type="protein sequence ID" value="OJF11052.1"/>
    <property type="molecule type" value="Genomic_DNA"/>
</dbReference>
<dbReference type="InterPro" id="IPR004896">
    <property type="entry name" value="PucC-rel"/>
</dbReference>
<dbReference type="GO" id="GO:0022857">
    <property type="term" value="F:transmembrane transporter activity"/>
    <property type="evidence" value="ECO:0007669"/>
    <property type="project" value="InterPro"/>
</dbReference>
<gene>
    <name evidence="7" type="ORF">BG844_28290</name>
</gene>
<evidence type="ECO:0000256" key="5">
    <source>
        <dbReference type="SAM" id="Phobius"/>
    </source>
</evidence>
<reference evidence="7 8" key="1">
    <citation type="submission" date="2016-09" db="EMBL/GenBank/DDBJ databases">
        <title>Couchioplanes caeruleus draft genome sequence.</title>
        <authorList>
            <person name="Sheehan J."/>
            <person name="Caffrey P."/>
        </authorList>
    </citation>
    <scope>NUCLEOTIDE SEQUENCE [LARGE SCALE GENOMIC DNA]</scope>
    <source>
        <strain evidence="7 8">DSM 43634</strain>
    </source>
</reference>
<dbReference type="InterPro" id="IPR036259">
    <property type="entry name" value="MFS_trans_sf"/>
</dbReference>
<proteinExistence type="predicted"/>
<feature type="domain" description="Major facilitator superfamily (MFS) profile" evidence="6">
    <location>
        <begin position="1"/>
        <end position="104"/>
    </location>
</feature>
<evidence type="ECO:0000313" key="8">
    <source>
        <dbReference type="Proteomes" id="UP000182486"/>
    </source>
</evidence>
<evidence type="ECO:0000256" key="4">
    <source>
        <dbReference type="ARBA" id="ARBA00023136"/>
    </source>
</evidence>
<comment type="subcellular location">
    <subcellularLocation>
        <location evidence="1">Cell membrane</location>
        <topology evidence="1">Multi-pass membrane protein</topology>
    </subcellularLocation>
</comment>
<keyword evidence="4 5" id="KW-0472">Membrane</keyword>
<accession>A0A1K0GJD8</accession>
<dbReference type="Gene3D" id="1.20.1250.20">
    <property type="entry name" value="MFS general substrate transporter like domains"/>
    <property type="match status" value="1"/>
</dbReference>
<keyword evidence="3 5" id="KW-1133">Transmembrane helix</keyword>
<keyword evidence="8" id="KW-1185">Reference proteome</keyword>
<dbReference type="SUPFAM" id="SSF103473">
    <property type="entry name" value="MFS general substrate transporter"/>
    <property type="match status" value="1"/>
</dbReference>
<keyword evidence="2 5" id="KW-0812">Transmembrane</keyword>
<dbReference type="InterPro" id="IPR020846">
    <property type="entry name" value="MFS_dom"/>
</dbReference>
<dbReference type="RefSeq" id="WP_071808362.1">
    <property type="nucleotide sequence ID" value="NZ_MEIA01000439.1"/>
</dbReference>
<sequence>MLPGMLVFGLFAGMVGPAIANAALHEVTGQDAGLASGVQQAVQQVGSGLGLAVLMMLALRHSGGDAASLDNAALTDGYVLAFRVAAGVLIVAAVLVLTLMERVSSQPRMAHAEV</sequence>
<comment type="caution">
    <text evidence="7">The sequence shown here is derived from an EMBL/GenBank/DDBJ whole genome shotgun (WGS) entry which is preliminary data.</text>
</comment>
<name>A0A1K0GJD8_9ACTN</name>
<evidence type="ECO:0000256" key="3">
    <source>
        <dbReference type="ARBA" id="ARBA00022989"/>
    </source>
</evidence>
<dbReference type="Pfam" id="PF03209">
    <property type="entry name" value="PUCC"/>
    <property type="match status" value="1"/>
</dbReference>